<dbReference type="PANTHER" id="PTHR42951">
    <property type="entry name" value="METALLO-BETA-LACTAMASE DOMAIN-CONTAINING"/>
    <property type="match status" value="1"/>
</dbReference>
<keyword evidence="1" id="KW-0732">Signal</keyword>
<dbReference type="NCBIfam" id="NF033105">
    <property type="entry name" value="bla_subclass_B3"/>
    <property type="match status" value="1"/>
</dbReference>
<evidence type="ECO:0000259" key="2">
    <source>
        <dbReference type="SMART" id="SM00849"/>
    </source>
</evidence>
<feature type="chain" id="PRO_5028812697" evidence="1">
    <location>
        <begin position="21"/>
        <end position="307"/>
    </location>
</feature>
<proteinExistence type="predicted"/>
<dbReference type="EMBL" id="CP060052">
    <property type="protein sequence ID" value="QNE05721.1"/>
    <property type="molecule type" value="Genomic_DNA"/>
</dbReference>
<evidence type="ECO:0000256" key="1">
    <source>
        <dbReference type="SAM" id="SignalP"/>
    </source>
</evidence>
<evidence type="ECO:0000313" key="3">
    <source>
        <dbReference type="EMBL" id="QNE05721.1"/>
    </source>
</evidence>
<dbReference type="CDD" id="cd16315">
    <property type="entry name" value="EVM-1-like_MBL-B3"/>
    <property type="match status" value="1"/>
</dbReference>
<dbReference type="SUPFAM" id="SSF56281">
    <property type="entry name" value="Metallo-hydrolase/oxidoreductase"/>
    <property type="match status" value="1"/>
</dbReference>
<dbReference type="PANTHER" id="PTHR42951:SF17">
    <property type="entry name" value="METALLO-BETA-LACTAMASE DOMAIN-CONTAINING PROTEIN"/>
    <property type="match status" value="1"/>
</dbReference>
<dbReference type="InterPro" id="IPR001279">
    <property type="entry name" value="Metallo-B-lactamas"/>
</dbReference>
<dbReference type="SMART" id="SM00849">
    <property type="entry name" value="Lactamase_B"/>
    <property type="match status" value="1"/>
</dbReference>
<dbReference type="NCBIfam" id="NF012229">
    <property type="entry name" value="bla_class_B_core"/>
    <property type="match status" value="1"/>
</dbReference>
<organism evidence="3 4">
    <name type="scientific">Croceicoccus marinus</name>
    <dbReference type="NCBI Taxonomy" id="450378"/>
    <lineage>
        <taxon>Bacteria</taxon>
        <taxon>Pseudomonadati</taxon>
        <taxon>Pseudomonadota</taxon>
        <taxon>Alphaproteobacteria</taxon>
        <taxon>Sphingomonadales</taxon>
        <taxon>Erythrobacteraceae</taxon>
        <taxon>Croceicoccus</taxon>
    </lineage>
</organism>
<accession>A0A7G6VVF6</accession>
<dbReference type="InterPro" id="IPR050855">
    <property type="entry name" value="NDM-1-like"/>
</dbReference>
<name>A0A7G6VVF6_9SPHN</name>
<feature type="domain" description="Metallo-beta-lactamase" evidence="2">
    <location>
        <begin position="75"/>
        <end position="265"/>
    </location>
</feature>
<dbReference type="Proteomes" id="UP000515297">
    <property type="component" value="Chromosome"/>
</dbReference>
<sequence>MSVKAMVALAAMLASGCAAPAPTPTPTPAPAQVETADAAPPASDWVAACADWDDWDKPGPPFRIHGNSFYVGTCGIAAILVTSPQGHVLIDTGTEAGAETVLANVERLGFDPRDIAVLLSSHEHFDHVGGAALVQQRTGADIYASAPAAAVLASGEADKDDPQAGMHDPMAPASVGRIVRPGETVEVGPLRLTMIATAGHTPGAVSWQWQSCEGEDCRSIVYADSLSPVSADDYRFSDHAAYLAAYRAGLADLAALDCDILLTPHPSASQMRERLVAGDLTDATACRTYAASIDARLNERLAAEAAR</sequence>
<protein>
    <submittedName>
        <fullName evidence="3">Subclass B3 metallo-beta-lactamase</fullName>
    </submittedName>
</protein>
<reference evidence="3 4" key="1">
    <citation type="submission" date="2020-08" db="EMBL/GenBank/DDBJ databases">
        <authorList>
            <person name="Liu G."/>
            <person name="Sun C."/>
        </authorList>
    </citation>
    <scope>NUCLEOTIDE SEQUENCE [LARGE SCALE GENOMIC DNA]</scope>
    <source>
        <strain evidence="3 4">OT19</strain>
    </source>
</reference>
<feature type="signal peptide" evidence="1">
    <location>
        <begin position="1"/>
        <end position="20"/>
    </location>
</feature>
<dbReference type="Gene3D" id="3.60.15.10">
    <property type="entry name" value="Ribonuclease Z/Hydroxyacylglutathione hydrolase-like"/>
    <property type="match status" value="1"/>
</dbReference>
<dbReference type="AlphaFoldDB" id="A0A7G6VVF6"/>
<dbReference type="Pfam" id="PF00753">
    <property type="entry name" value="Lactamase_B"/>
    <property type="match status" value="1"/>
</dbReference>
<gene>
    <name evidence="3" type="primary">bla</name>
    <name evidence="3" type="ORF">H4O24_03295</name>
</gene>
<dbReference type="PROSITE" id="PS51257">
    <property type="entry name" value="PROKAR_LIPOPROTEIN"/>
    <property type="match status" value="1"/>
</dbReference>
<evidence type="ECO:0000313" key="4">
    <source>
        <dbReference type="Proteomes" id="UP000515297"/>
    </source>
</evidence>
<dbReference type="RefSeq" id="WP_185884790.1">
    <property type="nucleotide sequence ID" value="NZ_CP060052.1"/>
</dbReference>
<dbReference type="InterPro" id="IPR036866">
    <property type="entry name" value="RibonucZ/Hydroxyglut_hydro"/>
</dbReference>